<evidence type="ECO:0000256" key="1">
    <source>
        <dbReference type="ARBA" id="ARBA00004685"/>
    </source>
</evidence>
<comment type="similarity">
    <text evidence="3">Belongs to the ustYa family.</text>
</comment>
<comment type="caution">
    <text evidence="6">The sequence shown here is derived from an EMBL/GenBank/DDBJ whole genome shotgun (WGS) entry which is preliminary data.</text>
</comment>
<dbReference type="InterPro" id="IPR021765">
    <property type="entry name" value="UstYa-like"/>
</dbReference>
<sequence length="274" mass="31624">MPSKQQQRYNDLRAADRDDDRSSTEVESLMEEVEKPWHTSADGRVRPMSERQTRTQRTCAIFNQWRWLIDTTLLVAILIFVIRLQSPAGAAPSKYQLNGDITGVGPKFTEKVVKWEPDEEYAPYNISEFFQPEVLDKWNKLMPLGMGFQHVKDPENPKYSNLPTPIEWDQGKTVFTTSWTHQLHCLWAVVQTYAGLKTNTTLPEDHHWHMIHCFSYMRQAILCSADTAIEGHETTFPDDNGGSDGWDAHHVCKDMGEVRSYLEGVRAYSDQEIF</sequence>
<accession>A0ABR2HKX0</accession>
<keyword evidence="5" id="KW-1133">Transmembrane helix</keyword>
<reference evidence="6 7" key="1">
    <citation type="journal article" date="2024" name="IMA Fungus">
        <title>Apiospora arundinis, a panoply of carbohydrate-active enzymes and secondary metabolites.</title>
        <authorList>
            <person name="Sorensen T."/>
            <person name="Petersen C."/>
            <person name="Muurmann A.T."/>
            <person name="Christiansen J.V."/>
            <person name="Brundto M.L."/>
            <person name="Overgaard C.K."/>
            <person name="Boysen A.T."/>
            <person name="Wollenberg R.D."/>
            <person name="Larsen T.O."/>
            <person name="Sorensen J.L."/>
            <person name="Nielsen K.L."/>
            <person name="Sondergaard T.E."/>
        </authorList>
    </citation>
    <scope>NUCLEOTIDE SEQUENCE [LARGE SCALE GENOMIC DNA]</scope>
    <source>
        <strain evidence="6 7">AAU 773</strain>
    </source>
</reference>
<dbReference type="EMBL" id="JAPCWZ010000010">
    <property type="protein sequence ID" value="KAK8848529.1"/>
    <property type="molecule type" value="Genomic_DNA"/>
</dbReference>
<feature type="compositionally biased region" description="Basic and acidic residues" evidence="4">
    <location>
        <begin position="32"/>
        <end position="51"/>
    </location>
</feature>
<feature type="transmembrane region" description="Helical" evidence="5">
    <location>
        <begin position="67"/>
        <end position="84"/>
    </location>
</feature>
<keyword evidence="5" id="KW-0812">Transmembrane</keyword>
<evidence type="ECO:0000313" key="6">
    <source>
        <dbReference type="EMBL" id="KAK8848529.1"/>
    </source>
</evidence>
<name>A0ABR2HKX0_9PEZI</name>
<protein>
    <recommendedName>
        <fullName evidence="8">Oxidase ustYa</fullName>
    </recommendedName>
</protein>
<dbReference type="PANTHER" id="PTHR33365">
    <property type="entry name" value="YALI0B05434P"/>
    <property type="match status" value="1"/>
</dbReference>
<feature type="compositionally biased region" description="Basic and acidic residues" evidence="4">
    <location>
        <begin position="10"/>
        <end position="24"/>
    </location>
</feature>
<dbReference type="Proteomes" id="UP001390339">
    <property type="component" value="Unassembled WGS sequence"/>
</dbReference>
<dbReference type="Pfam" id="PF11807">
    <property type="entry name" value="UstYa"/>
    <property type="match status" value="1"/>
</dbReference>
<evidence type="ECO:0000313" key="7">
    <source>
        <dbReference type="Proteomes" id="UP001390339"/>
    </source>
</evidence>
<keyword evidence="7" id="KW-1185">Reference proteome</keyword>
<evidence type="ECO:0000256" key="3">
    <source>
        <dbReference type="ARBA" id="ARBA00035112"/>
    </source>
</evidence>
<organism evidence="6 7">
    <name type="scientific">Apiospora arundinis</name>
    <dbReference type="NCBI Taxonomy" id="335852"/>
    <lineage>
        <taxon>Eukaryota</taxon>
        <taxon>Fungi</taxon>
        <taxon>Dikarya</taxon>
        <taxon>Ascomycota</taxon>
        <taxon>Pezizomycotina</taxon>
        <taxon>Sordariomycetes</taxon>
        <taxon>Xylariomycetidae</taxon>
        <taxon>Amphisphaeriales</taxon>
        <taxon>Apiosporaceae</taxon>
        <taxon>Apiospora</taxon>
    </lineage>
</organism>
<evidence type="ECO:0000256" key="4">
    <source>
        <dbReference type="SAM" id="MobiDB-lite"/>
    </source>
</evidence>
<evidence type="ECO:0008006" key="8">
    <source>
        <dbReference type="Google" id="ProtNLM"/>
    </source>
</evidence>
<evidence type="ECO:0000256" key="5">
    <source>
        <dbReference type="SAM" id="Phobius"/>
    </source>
</evidence>
<evidence type="ECO:0000256" key="2">
    <source>
        <dbReference type="ARBA" id="ARBA00023002"/>
    </source>
</evidence>
<feature type="region of interest" description="Disordered" evidence="4">
    <location>
        <begin position="1"/>
        <end position="51"/>
    </location>
</feature>
<keyword evidence="2" id="KW-0560">Oxidoreductase</keyword>
<gene>
    <name evidence="6" type="ORF">PGQ11_015009</name>
</gene>
<keyword evidence="5" id="KW-0472">Membrane</keyword>
<proteinExistence type="inferred from homology"/>
<comment type="pathway">
    <text evidence="1">Mycotoxin biosynthesis.</text>
</comment>
<dbReference type="PANTHER" id="PTHR33365:SF11">
    <property type="entry name" value="TAT PATHWAY SIGNAL SEQUENCE"/>
    <property type="match status" value="1"/>
</dbReference>